<sequence>MRKKNKTILIVLGVVVVIITLLLSLNNFYINYLWFVEMGYTEIFFKEMITKLQIGIPIFGGLLLILFFYLKLLNHISKKYIGIVQKRTKKQKTVIFIIICFIALFLTIFISDKLWYQILEFINQTNFNITDPIFYQDLSLYFFGLPLYQELFSILIGCFVTFVILTFLYTAYILYEGKKIEFNQTQDLESLKENTKGVFKTYLEIAPKQVGIFLGILFVLLSLGCVLEAFQLLYSNTGIVFGAGASDIDVGLKVIIFKGILCLVLAVTSVLAGYKKKYLLMGAGPVLLIAVMILGGIGQSIYESLVVIPNQYTKEEAYIANSIRSTQAAYNLTDVEVKEFSGTQEISAADIKENDVTINNIPINDQTPTKDMYNSLQGFRNYYQFYDVDVDRYKVNGTYTQVFLGTREMNNTLLPNEAKTWVNQHLKYTHGFGVAVSPVNETNDVGQPDLIVKDIPPVTDVPELTIKEPRVYFGESNYDYAVTNCKTAEFDYPQGDNNQEVTYTGTAGIKMSFINKLAFALHFGSPELLLTNEVTNESNMIIHRNIMDRVSTIAPFLDYDSDPYMVISEGRLYWIVDAFTTSSRYPYSQPYDESGKNYIRNSVKVVVDAYNGDVTFYQMEDEPLLDTYGKIFPGLLKDISEMPEGIREHIRYSKTLFDVQSDIYKTYHMSNTLSFYNKEDQWETATQYSDSEKTKTTVESSYTIMKLPDRNEEFMLTVSFTPKNKDNMIGWLAGVSDGEDYGKLILYEFPKQQLIYGPMQIEQRIDQDTTISPQFTLLGQQGSRVLRGNLMSIPIENAILYVEPIYIQAASGENNLPELKKVIVCYQNQIVMADSLDLALSQVFNSQIGVKGSGSAPQSTGSTSSISELAAKANSLFKEAQDVQKAGNWAGYGQKLDELEQVLTQLQQLTGVTQ</sequence>
<dbReference type="HAMAP" id="MF_01600">
    <property type="entry name" value="UPF0182"/>
    <property type="match status" value="1"/>
</dbReference>
<proteinExistence type="inferred from homology"/>
<dbReference type="Proteomes" id="UP000616595">
    <property type="component" value="Unassembled WGS sequence"/>
</dbReference>
<keyword evidence="3 5" id="KW-1133">Transmembrane helix</keyword>
<keyword evidence="7" id="KW-1185">Reference proteome</keyword>
<evidence type="ECO:0000256" key="4">
    <source>
        <dbReference type="ARBA" id="ARBA00023136"/>
    </source>
</evidence>
<dbReference type="Pfam" id="PF03699">
    <property type="entry name" value="UPF0182"/>
    <property type="match status" value="1"/>
</dbReference>
<keyword evidence="1 5" id="KW-1003">Cell membrane</keyword>
<accession>A0A923HZB2</accession>
<dbReference type="RefSeq" id="WP_148568541.1">
    <property type="nucleotide sequence ID" value="NZ_RXYA01000019.1"/>
</dbReference>
<keyword evidence="4 5" id="KW-0472">Membrane</keyword>
<dbReference type="InterPro" id="IPR005372">
    <property type="entry name" value="UPF0182"/>
</dbReference>
<dbReference type="EMBL" id="WJBD01000028">
    <property type="protein sequence ID" value="MBC3889885.1"/>
    <property type="molecule type" value="Genomic_DNA"/>
</dbReference>
<comment type="similarity">
    <text evidence="5">Belongs to the UPF0182 family.</text>
</comment>
<feature type="transmembrane region" description="Helical" evidence="5">
    <location>
        <begin position="93"/>
        <end position="111"/>
    </location>
</feature>
<evidence type="ECO:0000256" key="5">
    <source>
        <dbReference type="HAMAP-Rule" id="MF_01600"/>
    </source>
</evidence>
<feature type="transmembrane region" description="Helical" evidence="5">
    <location>
        <begin position="254"/>
        <end position="272"/>
    </location>
</feature>
<comment type="caution">
    <text evidence="6">The sequence shown here is derived from an EMBL/GenBank/DDBJ whole genome shotgun (WGS) entry which is preliminary data.</text>
</comment>
<evidence type="ECO:0000256" key="3">
    <source>
        <dbReference type="ARBA" id="ARBA00022989"/>
    </source>
</evidence>
<feature type="transmembrane region" description="Helical" evidence="5">
    <location>
        <begin position="54"/>
        <end position="72"/>
    </location>
</feature>
<evidence type="ECO:0000256" key="2">
    <source>
        <dbReference type="ARBA" id="ARBA00022692"/>
    </source>
</evidence>
<organism evidence="6 7">
    <name type="scientific">Acetobacterium paludosum</name>
    <dbReference type="NCBI Taxonomy" id="52693"/>
    <lineage>
        <taxon>Bacteria</taxon>
        <taxon>Bacillati</taxon>
        <taxon>Bacillota</taxon>
        <taxon>Clostridia</taxon>
        <taxon>Eubacteriales</taxon>
        <taxon>Eubacteriaceae</taxon>
        <taxon>Acetobacterium</taxon>
    </lineage>
</organism>
<feature type="transmembrane region" description="Helical" evidence="5">
    <location>
        <begin position="151"/>
        <end position="175"/>
    </location>
</feature>
<feature type="transmembrane region" description="Helical" evidence="5">
    <location>
        <begin position="279"/>
        <end position="302"/>
    </location>
</feature>
<protein>
    <recommendedName>
        <fullName evidence="5">UPF0182 protein GH810_16390</fullName>
    </recommendedName>
</protein>
<dbReference type="OrthoDB" id="9763654at2"/>
<dbReference type="PANTHER" id="PTHR39344">
    <property type="entry name" value="UPF0182 PROTEIN SLL1060"/>
    <property type="match status" value="1"/>
</dbReference>
<dbReference type="GO" id="GO:0005886">
    <property type="term" value="C:plasma membrane"/>
    <property type="evidence" value="ECO:0007669"/>
    <property type="project" value="UniProtKB-SubCell"/>
</dbReference>
<evidence type="ECO:0000313" key="6">
    <source>
        <dbReference type="EMBL" id="MBC3889885.1"/>
    </source>
</evidence>
<gene>
    <name evidence="6" type="ORF">GH810_16390</name>
</gene>
<feature type="transmembrane region" description="Helical" evidence="5">
    <location>
        <begin position="210"/>
        <end position="234"/>
    </location>
</feature>
<reference evidence="6" key="2">
    <citation type="submission" date="2020-10" db="EMBL/GenBank/DDBJ databases">
        <title>Comparative genomics of the Acetobacterium genus.</title>
        <authorList>
            <person name="Marshall C."/>
            <person name="May H."/>
            <person name="Norman S."/>
        </authorList>
    </citation>
    <scope>NUCLEOTIDE SEQUENCE</scope>
    <source>
        <strain evidence="6">DER-2019</strain>
    </source>
</reference>
<name>A0A923HZB2_9FIRM</name>
<reference evidence="6" key="1">
    <citation type="submission" date="2019-10" db="EMBL/GenBank/DDBJ databases">
        <authorList>
            <person name="Ross D.E."/>
            <person name="Gulliver D."/>
        </authorList>
    </citation>
    <scope>NUCLEOTIDE SEQUENCE</scope>
    <source>
        <strain evidence="6">DER-2019</strain>
    </source>
</reference>
<dbReference type="PANTHER" id="PTHR39344:SF1">
    <property type="entry name" value="UPF0182 PROTEIN SLL1060"/>
    <property type="match status" value="1"/>
</dbReference>
<evidence type="ECO:0000256" key="1">
    <source>
        <dbReference type="ARBA" id="ARBA00022475"/>
    </source>
</evidence>
<evidence type="ECO:0000313" key="7">
    <source>
        <dbReference type="Proteomes" id="UP000616595"/>
    </source>
</evidence>
<keyword evidence="2 5" id="KW-0812">Transmembrane</keyword>
<dbReference type="GO" id="GO:0005576">
    <property type="term" value="C:extracellular region"/>
    <property type="evidence" value="ECO:0007669"/>
    <property type="project" value="TreeGrafter"/>
</dbReference>
<comment type="subcellular location">
    <subcellularLocation>
        <location evidence="5">Cell membrane</location>
        <topology evidence="5">Multi-pass membrane protein</topology>
    </subcellularLocation>
</comment>
<dbReference type="AlphaFoldDB" id="A0A923HZB2"/>
<feature type="transmembrane region" description="Helical" evidence="5">
    <location>
        <begin position="7"/>
        <end position="34"/>
    </location>
</feature>